<keyword evidence="2" id="KW-1185">Reference proteome</keyword>
<reference evidence="2" key="1">
    <citation type="journal article" date="2023" name="G3 (Bethesda)">
        <title>Genome assembly and association tests identify interacting loci associated with vigor, precocity, and sex in interspecific pistachio rootstocks.</title>
        <authorList>
            <person name="Palmer W."/>
            <person name="Jacygrad E."/>
            <person name="Sagayaradj S."/>
            <person name="Cavanaugh K."/>
            <person name="Han R."/>
            <person name="Bertier L."/>
            <person name="Beede B."/>
            <person name="Kafkas S."/>
            <person name="Golino D."/>
            <person name="Preece J."/>
            <person name="Michelmore R."/>
        </authorList>
    </citation>
    <scope>NUCLEOTIDE SEQUENCE [LARGE SCALE GENOMIC DNA]</scope>
</reference>
<name>A0ACC0XJC7_9ROSI</name>
<evidence type="ECO:0000313" key="2">
    <source>
        <dbReference type="Proteomes" id="UP001163603"/>
    </source>
</evidence>
<dbReference type="Proteomes" id="UP001163603">
    <property type="component" value="Chromosome 12"/>
</dbReference>
<sequence length="95" mass="10702">MFSSFVGSQVLLTSCKVMAPFTPFFTEVLYQNMRKVCKESEDSINFCRVPEEEGKRDEQIEKSVSRMMTIIDLALYTPTSLVVSMELQGDDSGSS</sequence>
<dbReference type="EMBL" id="CM047747">
    <property type="protein sequence ID" value="KAJ0017842.1"/>
    <property type="molecule type" value="Genomic_DNA"/>
</dbReference>
<gene>
    <name evidence="1" type="ORF">Pint_11188</name>
</gene>
<evidence type="ECO:0000313" key="1">
    <source>
        <dbReference type="EMBL" id="KAJ0017842.1"/>
    </source>
</evidence>
<protein>
    <submittedName>
        <fullName evidence="1">Uncharacterized protein</fullName>
    </submittedName>
</protein>
<comment type="caution">
    <text evidence="1">The sequence shown here is derived from an EMBL/GenBank/DDBJ whole genome shotgun (WGS) entry which is preliminary data.</text>
</comment>
<organism evidence="1 2">
    <name type="scientific">Pistacia integerrima</name>
    <dbReference type="NCBI Taxonomy" id="434235"/>
    <lineage>
        <taxon>Eukaryota</taxon>
        <taxon>Viridiplantae</taxon>
        <taxon>Streptophyta</taxon>
        <taxon>Embryophyta</taxon>
        <taxon>Tracheophyta</taxon>
        <taxon>Spermatophyta</taxon>
        <taxon>Magnoliopsida</taxon>
        <taxon>eudicotyledons</taxon>
        <taxon>Gunneridae</taxon>
        <taxon>Pentapetalae</taxon>
        <taxon>rosids</taxon>
        <taxon>malvids</taxon>
        <taxon>Sapindales</taxon>
        <taxon>Anacardiaceae</taxon>
        <taxon>Pistacia</taxon>
    </lineage>
</organism>
<accession>A0ACC0XJC7</accession>
<proteinExistence type="predicted"/>